<comment type="caution">
    <text evidence="2">The sequence shown here is derived from an EMBL/GenBank/DDBJ whole genome shotgun (WGS) entry which is preliminary data.</text>
</comment>
<keyword evidence="3" id="KW-1185">Reference proteome</keyword>
<dbReference type="EMBL" id="LVVM01006027">
    <property type="protein sequence ID" value="OJA09082.1"/>
    <property type="molecule type" value="Genomic_DNA"/>
</dbReference>
<feature type="compositionally biased region" description="Polar residues" evidence="1">
    <location>
        <begin position="58"/>
        <end position="89"/>
    </location>
</feature>
<feature type="compositionally biased region" description="Polar residues" evidence="1">
    <location>
        <begin position="105"/>
        <end position="123"/>
    </location>
</feature>
<evidence type="ECO:0000313" key="2">
    <source>
        <dbReference type="EMBL" id="OJA09082.1"/>
    </source>
</evidence>
<feature type="region of interest" description="Disordered" evidence="1">
    <location>
        <begin position="1"/>
        <end position="190"/>
    </location>
</feature>
<feature type="compositionally biased region" description="Polar residues" evidence="1">
    <location>
        <begin position="160"/>
        <end position="185"/>
    </location>
</feature>
<proteinExistence type="predicted"/>
<reference evidence="2 3" key="1">
    <citation type="submission" date="2016-03" db="EMBL/GenBank/DDBJ databases">
        <title>Comparative genomics of the ectomycorrhizal sister species Rhizopogon vinicolor and Rhizopogon vesiculosus (Basidiomycota: Boletales) reveals a divergence of the mating type B locus.</title>
        <authorList>
            <person name="Mujic A.B."/>
            <person name="Kuo A."/>
            <person name="Tritt A."/>
            <person name="Lipzen A."/>
            <person name="Chen C."/>
            <person name="Johnson J."/>
            <person name="Sharma A."/>
            <person name="Barry K."/>
            <person name="Grigoriev I.V."/>
            <person name="Spatafora J.W."/>
        </authorList>
    </citation>
    <scope>NUCLEOTIDE SEQUENCE [LARGE SCALE GENOMIC DNA]</scope>
    <source>
        <strain evidence="2 3">AM-OR11-056</strain>
    </source>
</reference>
<name>A0A1J8QI26_9AGAM</name>
<organism evidence="2 3">
    <name type="scientific">Rhizopogon vesiculosus</name>
    <dbReference type="NCBI Taxonomy" id="180088"/>
    <lineage>
        <taxon>Eukaryota</taxon>
        <taxon>Fungi</taxon>
        <taxon>Dikarya</taxon>
        <taxon>Basidiomycota</taxon>
        <taxon>Agaricomycotina</taxon>
        <taxon>Agaricomycetes</taxon>
        <taxon>Agaricomycetidae</taxon>
        <taxon>Boletales</taxon>
        <taxon>Suillineae</taxon>
        <taxon>Rhizopogonaceae</taxon>
        <taxon>Rhizopogon</taxon>
    </lineage>
</organism>
<sequence length="197" mass="21039">MKEDSNNDINMRYDNYPTTKGDGNGNGNFLQDRSTIISATAPSSQQTQDILMSDSHQHQLQQPAPESDPTANASTNAGTFSHLSQTPPTCTHMLNPAHAKDHSSKNTPTSHPVFTVQTSSSMKSGKGRCTSAAGVKSPSSSVTPTPSASMDGFTIVSAAAPSQQTQDSDTFMSNSRQHQLQQPTPESDHLNEFLCLS</sequence>
<gene>
    <name evidence="2" type="ORF">AZE42_11096</name>
</gene>
<feature type="compositionally biased region" description="Polar residues" evidence="1">
    <location>
        <begin position="27"/>
        <end position="50"/>
    </location>
</feature>
<evidence type="ECO:0000256" key="1">
    <source>
        <dbReference type="SAM" id="MobiDB-lite"/>
    </source>
</evidence>
<protein>
    <submittedName>
        <fullName evidence="2">Uncharacterized protein</fullName>
    </submittedName>
</protein>
<feature type="compositionally biased region" description="Low complexity" evidence="1">
    <location>
        <begin position="137"/>
        <end position="149"/>
    </location>
</feature>
<evidence type="ECO:0000313" key="3">
    <source>
        <dbReference type="Proteomes" id="UP000183567"/>
    </source>
</evidence>
<accession>A0A1J8QI26</accession>
<dbReference type="AlphaFoldDB" id="A0A1J8QI26"/>
<dbReference type="Proteomes" id="UP000183567">
    <property type="component" value="Unassembled WGS sequence"/>
</dbReference>